<comment type="caution">
    <text evidence="1">The sequence shown here is derived from an EMBL/GenBank/DDBJ whole genome shotgun (WGS) entry which is preliminary data.</text>
</comment>
<proteinExistence type="predicted"/>
<name>A0ACB5RFK4_9CLOT</name>
<reference evidence="1" key="1">
    <citation type="journal article" date="2025" name="Int. J. Syst. Evol. Microbiol.">
        <title>Inconstantimicrobium mannanitabidum sp. nov., a novel member of the family Clostridiaceae isolated from anoxic soil under the treatment of reductive soil disinfestation.</title>
        <authorList>
            <person name="Ueki A."/>
            <person name="Tonouchi A."/>
            <person name="Honma S."/>
            <person name="Kaku N."/>
            <person name="Ueki K."/>
        </authorList>
    </citation>
    <scope>NUCLEOTIDE SEQUENCE</scope>
    <source>
        <strain evidence="1">TW13</strain>
    </source>
</reference>
<keyword evidence="2" id="KW-1185">Reference proteome</keyword>
<protein>
    <submittedName>
        <fullName evidence="1">Uncharacterized protein</fullName>
    </submittedName>
</protein>
<evidence type="ECO:0000313" key="2">
    <source>
        <dbReference type="Proteomes" id="UP001058074"/>
    </source>
</evidence>
<dbReference type="Proteomes" id="UP001058074">
    <property type="component" value="Unassembled WGS sequence"/>
</dbReference>
<accession>A0ACB5RFK4</accession>
<sequence>MYDVFVSDYYFFSNDVSFLFETKNKDGLLKLIKHKHCEELQDNIPIITKRNDLLMWNVVFARGIIKKGATKQYLHTIYNKFYKAILLANTIDALQKLELDIATAYIDILLDFVEVTDNLIINKIIGYLYVNIESSPTLADIAKALNSSVGYLSSCFKKTTGVSIMEYFKRIKIDRAKALLVSTEKSILEISTLLGFCDQANFSRNFKKIVGVTPTKYRNDLSSQKP</sequence>
<evidence type="ECO:0000313" key="1">
    <source>
        <dbReference type="EMBL" id="GKX67871.1"/>
    </source>
</evidence>
<organism evidence="1 2">
    <name type="scientific">Inconstantimicrobium mannanitabidum</name>
    <dbReference type="NCBI Taxonomy" id="1604901"/>
    <lineage>
        <taxon>Bacteria</taxon>
        <taxon>Bacillati</taxon>
        <taxon>Bacillota</taxon>
        <taxon>Clostridia</taxon>
        <taxon>Eubacteriales</taxon>
        <taxon>Clostridiaceae</taxon>
        <taxon>Inconstantimicrobium</taxon>
    </lineage>
</organism>
<gene>
    <name evidence="1" type="ORF">rsdtw13_31290</name>
</gene>
<dbReference type="EMBL" id="BROD01000001">
    <property type="protein sequence ID" value="GKX67871.1"/>
    <property type="molecule type" value="Genomic_DNA"/>
</dbReference>